<keyword evidence="4" id="KW-1185">Reference proteome</keyword>
<dbReference type="EMBL" id="FOVN01000001">
    <property type="protein sequence ID" value="SFN42182.1"/>
    <property type="molecule type" value="Genomic_DNA"/>
</dbReference>
<feature type="domain" description="Phage tail collar" evidence="2">
    <location>
        <begin position="7"/>
        <end position="63"/>
    </location>
</feature>
<dbReference type="Proteomes" id="UP000198705">
    <property type="component" value="Unassembled WGS sequence"/>
</dbReference>
<gene>
    <name evidence="3" type="ORF">SAMN04487989_101328</name>
</gene>
<proteinExistence type="predicted"/>
<evidence type="ECO:0000259" key="2">
    <source>
        <dbReference type="Pfam" id="PF07484"/>
    </source>
</evidence>
<dbReference type="STRING" id="649333.SAMN04487989_101328"/>
<dbReference type="OrthoDB" id="9810174at2"/>
<dbReference type="SUPFAM" id="SSF88874">
    <property type="entry name" value="Receptor-binding domain of short tail fibre protein gp12"/>
    <property type="match status" value="1"/>
</dbReference>
<feature type="compositionally biased region" description="Polar residues" evidence="1">
    <location>
        <begin position="131"/>
        <end position="140"/>
    </location>
</feature>
<protein>
    <submittedName>
        <fullName evidence="3">Microcystin-dependent protein</fullName>
    </submittedName>
</protein>
<dbReference type="Pfam" id="PF07484">
    <property type="entry name" value="Collar"/>
    <property type="match status" value="1"/>
</dbReference>
<feature type="region of interest" description="Disordered" evidence="1">
    <location>
        <begin position="89"/>
        <end position="140"/>
    </location>
</feature>
<dbReference type="RefSeq" id="WP_092205904.1">
    <property type="nucleotide sequence ID" value="NZ_FOVN01000001.1"/>
</dbReference>
<evidence type="ECO:0000256" key="1">
    <source>
        <dbReference type="SAM" id="MobiDB-lite"/>
    </source>
</evidence>
<reference evidence="4" key="1">
    <citation type="submission" date="2016-10" db="EMBL/GenBank/DDBJ databases">
        <authorList>
            <person name="Varghese N."/>
            <person name="Submissions S."/>
        </authorList>
    </citation>
    <scope>NUCLEOTIDE SEQUENCE [LARGE SCALE GENOMIC DNA]</scope>
    <source>
        <strain evidence="4">DSM 23925</strain>
    </source>
</reference>
<dbReference type="Gene3D" id="3.90.1340.10">
    <property type="entry name" value="Phage tail collar domain"/>
    <property type="match status" value="1"/>
</dbReference>
<evidence type="ECO:0000313" key="4">
    <source>
        <dbReference type="Proteomes" id="UP000198705"/>
    </source>
</evidence>
<dbReference type="AlphaFoldDB" id="A0A1I4YVZ9"/>
<name>A0A1I4YVZ9_9FLAO</name>
<organism evidence="3 4">
    <name type="scientific">Bizionia echini</name>
    <dbReference type="NCBI Taxonomy" id="649333"/>
    <lineage>
        <taxon>Bacteria</taxon>
        <taxon>Pseudomonadati</taxon>
        <taxon>Bacteroidota</taxon>
        <taxon>Flavobacteriia</taxon>
        <taxon>Flavobacteriales</taxon>
        <taxon>Flavobacteriaceae</taxon>
        <taxon>Bizionia</taxon>
    </lineage>
</organism>
<dbReference type="InterPro" id="IPR037053">
    <property type="entry name" value="Phage_tail_collar_dom_sf"/>
</dbReference>
<accession>A0A1I4YVZ9</accession>
<dbReference type="InterPro" id="IPR011083">
    <property type="entry name" value="Phage_tail_collar_dom"/>
</dbReference>
<evidence type="ECO:0000313" key="3">
    <source>
        <dbReference type="EMBL" id="SFN42182.1"/>
    </source>
</evidence>
<sequence>MDDAYIGTVMMFGGNFAPRNWAFCNGQLLAIASNQALFSILGTTYGGDGRTTFALPDLRGRVPKHPGNGPGLQPVTLGEIAGREQVTLTTGQLPSHSHDGSGLTASLSCNEDDGDSNEPSGRNIGIAESGTPYNSASNDASFGSGTISGNTGLQGGNLPFDIQNPFLGTNYIICMFGIYPPRS</sequence>